<reference evidence="3" key="1">
    <citation type="journal article" date="2021" name="Nat. Commun.">
        <title>Genetic determinants of endophytism in the Arabidopsis root mycobiome.</title>
        <authorList>
            <person name="Mesny F."/>
            <person name="Miyauchi S."/>
            <person name="Thiergart T."/>
            <person name="Pickel B."/>
            <person name="Atanasova L."/>
            <person name="Karlsson M."/>
            <person name="Huettel B."/>
            <person name="Barry K.W."/>
            <person name="Haridas S."/>
            <person name="Chen C."/>
            <person name="Bauer D."/>
            <person name="Andreopoulos W."/>
            <person name="Pangilinan J."/>
            <person name="LaButti K."/>
            <person name="Riley R."/>
            <person name="Lipzen A."/>
            <person name="Clum A."/>
            <person name="Drula E."/>
            <person name="Henrissat B."/>
            <person name="Kohler A."/>
            <person name="Grigoriev I.V."/>
            <person name="Martin F.M."/>
            <person name="Hacquard S."/>
        </authorList>
    </citation>
    <scope>NUCLEOTIDE SEQUENCE</scope>
    <source>
        <strain evidence="3">MPI-CAGE-AT-0147</strain>
    </source>
</reference>
<keyword evidence="2" id="KW-1133">Transmembrane helix</keyword>
<organism evidence="3 4">
    <name type="scientific">Dactylonectria macrodidyma</name>
    <dbReference type="NCBI Taxonomy" id="307937"/>
    <lineage>
        <taxon>Eukaryota</taxon>
        <taxon>Fungi</taxon>
        <taxon>Dikarya</taxon>
        <taxon>Ascomycota</taxon>
        <taxon>Pezizomycotina</taxon>
        <taxon>Sordariomycetes</taxon>
        <taxon>Hypocreomycetidae</taxon>
        <taxon>Hypocreales</taxon>
        <taxon>Nectriaceae</taxon>
        <taxon>Dactylonectria</taxon>
    </lineage>
</organism>
<dbReference type="Proteomes" id="UP000738349">
    <property type="component" value="Unassembled WGS sequence"/>
</dbReference>
<protein>
    <submittedName>
        <fullName evidence="3">Uncharacterized protein</fullName>
    </submittedName>
</protein>
<feature type="region of interest" description="Disordered" evidence="1">
    <location>
        <begin position="270"/>
        <end position="297"/>
    </location>
</feature>
<name>A0A9P9EYN8_9HYPO</name>
<evidence type="ECO:0000313" key="3">
    <source>
        <dbReference type="EMBL" id="KAH7148936.1"/>
    </source>
</evidence>
<feature type="region of interest" description="Disordered" evidence="1">
    <location>
        <begin position="1"/>
        <end position="45"/>
    </location>
</feature>
<feature type="compositionally biased region" description="Polar residues" evidence="1">
    <location>
        <begin position="1"/>
        <end position="19"/>
    </location>
</feature>
<feature type="transmembrane region" description="Helical" evidence="2">
    <location>
        <begin position="126"/>
        <end position="148"/>
    </location>
</feature>
<evidence type="ECO:0000256" key="1">
    <source>
        <dbReference type="SAM" id="MobiDB-lite"/>
    </source>
</evidence>
<dbReference type="EMBL" id="JAGMUV010000007">
    <property type="protein sequence ID" value="KAH7148936.1"/>
    <property type="molecule type" value="Genomic_DNA"/>
</dbReference>
<sequence>MARPSQDVQDSRSGQTPRQWDSEEELARETEDGRRETGNGTGEMGLMFKSTEEVGPEAQYPVPTPEAKIVRLTRTPADGLIFEVAGVEVASDSDRGEGTMRVVSMESGDAEFLSDWPRMAGPRRSCWGLCWGLYWGLFWGLAWLLLALCRMGQDEMEQNGVCTESGKVGKSYWYTLHRVGASACLAIGPHPRIDWTYEEEKASRLPPNQNLRPQHQHTPKHPQSTNPGNGSPGAGHSIRRPHLLTFLEFESVDMGIYKVALGFGPVASEMEGTNKAPKHRRQRFPAPSWSHVLRRPK</sequence>
<comment type="caution">
    <text evidence="3">The sequence shown here is derived from an EMBL/GenBank/DDBJ whole genome shotgun (WGS) entry which is preliminary data.</text>
</comment>
<feature type="compositionally biased region" description="Basic and acidic residues" evidence="1">
    <location>
        <begin position="25"/>
        <end position="37"/>
    </location>
</feature>
<dbReference type="OrthoDB" id="10634092at2759"/>
<keyword evidence="2" id="KW-0812">Transmembrane</keyword>
<keyword evidence="2" id="KW-0472">Membrane</keyword>
<accession>A0A9P9EYN8</accession>
<proteinExistence type="predicted"/>
<dbReference type="AlphaFoldDB" id="A0A9P9EYN8"/>
<gene>
    <name evidence="3" type="ORF">EDB81DRAFT_856530</name>
</gene>
<feature type="region of interest" description="Disordered" evidence="1">
    <location>
        <begin position="203"/>
        <end position="237"/>
    </location>
</feature>
<keyword evidence="4" id="KW-1185">Reference proteome</keyword>
<evidence type="ECO:0000313" key="4">
    <source>
        <dbReference type="Proteomes" id="UP000738349"/>
    </source>
</evidence>
<evidence type="ECO:0000256" key="2">
    <source>
        <dbReference type="SAM" id="Phobius"/>
    </source>
</evidence>